<dbReference type="Pfam" id="PF12937">
    <property type="entry name" value="F-box-like"/>
    <property type="match status" value="1"/>
</dbReference>
<dbReference type="InterPro" id="IPR036770">
    <property type="entry name" value="Ankyrin_rpt-contain_sf"/>
</dbReference>
<evidence type="ECO:0000256" key="1">
    <source>
        <dbReference type="SAM" id="MobiDB-lite"/>
    </source>
</evidence>
<dbReference type="EMBL" id="MK174290">
    <property type="protein sequence ID" value="QBZ81359.1"/>
    <property type="molecule type" value="Genomic_DNA"/>
</dbReference>
<reference evidence="4" key="1">
    <citation type="journal article" date="2019" name="Front. Microbiol.">
        <title>Pandoravirus Celtis Illustrates the Microevolution Processes at Work in the Giant Pandoraviridae Genomes.</title>
        <authorList>
            <person name="Legendre M."/>
            <person name="Alempic J.M."/>
            <person name="Philippe N."/>
            <person name="Lartigue A."/>
            <person name="Jeudy S."/>
            <person name="Poirot O."/>
            <person name="Ta N.T."/>
            <person name="Nin S."/>
            <person name="Coute Y."/>
            <person name="Abergel C."/>
            <person name="Claverie J.M."/>
        </authorList>
    </citation>
    <scope>NUCLEOTIDE SEQUENCE</scope>
</reference>
<dbReference type="SUPFAM" id="SSF81383">
    <property type="entry name" value="F-box domain"/>
    <property type="match status" value="1"/>
</dbReference>
<dbReference type="PROSITE" id="PS50181">
    <property type="entry name" value="FBOX"/>
    <property type="match status" value="1"/>
</dbReference>
<sequence>MGTVHARLVQSRQGKVKDDNNDKTSGPKSLDDLPDELLVAIAQRLDCMDHHSTMRRVSRRWRAIVSDRTLLGPPTCFRACRNKTLTKKRKKKCLYAHAPTCPRHRLACADAIRAGAGPVALCFLKRLGHKYNKDAVTAAILANDIPCLVLLHSAKVAIKCAHFEAVARRGHVDMLAWLFANESGYSWNSDILAMAARHGHLDCLKLAHQAGIKWDEGVALAAARGGHVDCLAYAHDYGCPWKPMALYQEAKSYGHKACCDYIARHTTEHLPDGLWDSILDVLGSPGWMVTITWLVLLVAVNTINRINKKDE</sequence>
<dbReference type="PANTHER" id="PTHR46586:SF3">
    <property type="entry name" value="ANKYRIN REPEAT-CONTAINING PROTEIN"/>
    <property type="match status" value="1"/>
</dbReference>
<evidence type="ECO:0000313" key="5">
    <source>
        <dbReference type="Proteomes" id="UP001237152"/>
    </source>
</evidence>
<keyword evidence="2" id="KW-0472">Membrane</keyword>
<name>A0A4D6EJL6_9VIRU</name>
<evidence type="ECO:0000313" key="4">
    <source>
        <dbReference type="EMBL" id="QBZ81359.1"/>
    </source>
</evidence>
<dbReference type="SUPFAM" id="SSF48403">
    <property type="entry name" value="Ankyrin repeat"/>
    <property type="match status" value="1"/>
</dbReference>
<evidence type="ECO:0000256" key="2">
    <source>
        <dbReference type="SAM" id="Phobius"/>
    </source>
</evidence>
<feature type="region of interest" description="Disordered" evidence="1">
    <location>
        <begin position="1"/>
        <end position="31"/>
    </location>
</feature>
<organism evidence="4 5">
    <name type="scientific">Pandoravirus celtis</name>
    <dbReference type="NCBI Taxonomy" id="2568002"/>
    <lineage>
        <taxon>Viruses</taxon>
        <taxon>Pandoravirus</taxon>
    </lineage>
</organism>
<dbReference type="Gene3D" id="1.25.40.20">
    <property type="entry name" value="Ankyrin repeat-containing domain"/>
    <property type="match status" value="1"/>
</dbReference>
<keyword evidence="2" id="KW-1133">Transmembrane helix</keyword>
<proteinExistence type="predicted"/>
<dbReference type="InterPro" id="IPR036047">
    <property type="entry name" value="F-box-like_dom_sf"/>
</dbReference>
<dbReference type="InterPro" id="IPR001810">
    <property type="entry name" value="F-box_dom"/>
</dbReference>
<evidence type="ECO:0000259" key="3">
    <source>
        <dbReference type="PROSITE" id="PS50181"/>
    </source>
</evidence>
<dbReference type="CDD" id="cd09917">
    <property type="entry name" value="F-box_SF"/>
    <property type="match status" value="1"/>
</dbReference>
<keyword evidence="2" id="KW-0812">Transmembrane</keyword>
<dbReference type="Gene3D" id="1.20.1280.50">
    <property type="match status" value="1"/>
</dbReference>
<dbReference type="Proteomes" id="UP001237152">
    <property type="component" value="Segment"/>
</dbReference>
<feature type="transmembrane region" description="Helical" evidence="2">
    <location>
        <begin position="286"/>
        <end position="303"/>
    </location>
</feature>
<gene>
    <name evidence="4" type="ORF">pclt_cds_771</name>
</gene>
<accession>A0A4D6EJL6</accession>
<dbReference type="InterPro" id="IPR052050">
    <property type="entry name" value="SecEffector_AnkRepeat"/>
</dbReference>
<dbReference type="PANTHER" id="PTHR46586">
    <property type="entry name" value="ANKYRIN REPEAT-CONTAINING PROTEIN"/>
    <property type="match status" value="1"/>
</dbReference>
<protein>
    <submittedName>
        <fullName evidence="4">Ankyrin repeat domain containing protein</fullName>
    </submittedName>
</protein>
<feature type="domain" description="F-box" evidence="3">
    <location>
        <begin position="27"/>
        <end position="67"/>
    </location>
</feature>